<proteinExistence type="predicted"/>
<reference evidence="4 5" key="1">
    <citation type="submission" date="2023-06" db="EMBL/GenBank/DDBJ databases">
        <title>Draft genome sequence of Novosphingobium sp. strain IK01.</title>
        <authorList>
            <person name="Hatamoto M."/>
            <person name="Ikarashi T."/>
            <person name="Yamaguchi T."/>
        </authorList>
    </citation>
    <scope>NUCLEOTIDE SEQUENCE [LARGE SCALE GENOMIC DNA]</scope>
    <source>
        <strain evidence="4 5">IK01</strain>
    </source>
</reference>
<dbReference type="InterPro" id="IPR000160">
    <property type="entry name" value="GGDEF_dom"/>
</dbReference>
<feature type="transmembrane region" description="Helical" evidence="1">
    <location>
        <begin position="82"/>
        <end position="100"/>
    </location>
</feature>
<feature type="transmembrane region" description="Helical" evidence="1">
    <location>
        <begin position="39"/>
        <end position="61"/>
    </location>
</feature>
<dbReference type="InterPro" id="IPR035919">
    <property type="entry name" value="EAL_sf"/>
</dbReference>
<evidence type="ECO:0000256" key="1">
    <source>
        <dbReference type="SAM" id="Phobius"/>
    </source>
</evidence>
<accession>A0ABQ6P785</accession>
<dbReference type="PROSITE" id="PS50887">
    <property type="entry name" value="GGDEF"/>
    <property type="match status" value="1"/>
</dbReference>
<dbReference type="InterPro" id="IPR050706">
    <property type="entry name" value="Cyclic-di-GMP_PDE-like"/>
</dbReference>
<dbReference type="Proteomes" id="UP001187221">
    <property type="component" value="Unassembled WGS sequence"/>
</dbReference>
<dbReference type="Pfam" id="PF00563">
    <property type="entry name" value="EAL"/>
    <property type="match status" value="1"/>
</dbReference>
<dbReference type="SUPFAM" id="SSF141868">
    <property type="entry name" value="EAL domain-like"/>
    <property type="match status" value="1"/>
</dbReference>
<evidence type="ECO:0000313" key="5">
    <source>
        <dbReference type="Proteomes" id="UP001187221"/>
    </source>
</evidence>
<sequence>MMVAAYTHSLSRRLPLLLLVLALGIGVEAAWSLAVESWPVLLVGLGLAGFVALRGWYWLPANVERRSLAHRRRDLVRLGRKVGLTLLSVVIWSLFLYVVGTPAQRALVQMQLAILTVGGMLGLAHAPTAALRVALVATVPACLVYLAVDGVAALPVVVMLLIVSGTMLVIALGYHADFVAFELSRQQLVRRERMAARLAAANFEQASRDALTGGLNRRAILARVTHELARHRPGKEKLPWLALADLDGFKHINDTYGHGAGDDVLRAVSQRIGEHDGVLAHGRLGGDEFAILLDGAFGNDAVMAAAQGISQAIREPIRYNGVTLRLHASIGLHRLNCRTVSGNLERADAALYKAKKRGDGATMLFGAVDEVELQQRTALTRLFNDCPLDTRLRVLYQPFYDIDARKVVGFEAFSRWSPDGDIWLAPDGFMDLALATGRTDELTRAVMGRVLDECEALRGAGPDGVSAGEPLSLAINLTPRDLAREGMVETLARQVRAAGGEPSRFILEFSERALLTDPRRTRIQLEAFREAGFRLALDDFGAGWTSLAQLRDLPLDVVKIDRELSRAITSDPGARAIVGAIVALAWQLGIECMIAGVEDEAQVETARALGIKMMQGYHFGRPQRVQDILGPGGRAVA</sequence>
<dbReference type="SUPFAM" id="SSF55073">
    <property type="entry name" value="Nucleotide cyclase"/>
    <property type="match status" value="1"/>
</dbReference>
<dbReference type="InterPro" id="IPR001633">
    <property type="entry name" value="EAL_dom"/>
</dbReference>
<evidence type="ECO:0000259" key="2">
    <source>
        <dbReference type="PROSITE" id="PS50883"/>
    </source>
</evidence>
<gene>
    <name evidence="4" type="ORF">NUTIK01_14530</name>
</gene>
<evidence type="ECO:0000313" key="4">
    <source>
        <dbReference type="EMBL" id="GMM60676.1"/>
    </source>
</evidence>
<keyword evidence="5" id="KW-1185">Reference proteome</keyword>
<dbReference type="NCBIfam" id="TIGR00254">
    <property type="entry name" value="GGDEF"/>
    <property type="match status" value="1"/>
</dbReference>
<dbReference type="PROSITE" id="PS50883">
    <property type="entry name" value="EAL"/>
    <property type="match status" value="1"/>
</dbReference>
<dbReference type="InterPro" id="IPR029787">
    <property type="entry name" value="Nucleotide_cyclase"/>
</dbReference>
<feature type="transmembrane region" description="Helical" evidence="1">
    <location>
        <begin position="154"/>
        <end position="181"/>
    </location>
</feature>
<dbReference type="CDD" id="cd01948">
    <property type="entry name" value="EAL"/>
    <property type="match status" value="1"/>
</dbReference>
<keyword evidence="1" id="KW-0812">Transmembrane</keyword>
<dbReference type="Pfam" id="PF00990">
    <property type="entry name" value="GGDEF"/>
    <property type="match status" value="1"/>
</dbReference>
<dbReference type="PANTHER" id="PTHR33121">
    <property type="entry name" value="CYCLIC DI-GMP PHOSPHODIESTERASE PDEF"/>
    <property type="match status" value="1"/>
</dbReference>
<keyword evidence="1" id="KW-0472">Membrane</keyword>
<dbReference type="SMART" id="SM00267">
    <property type="entry name" value="GGDEF"/>
    <property type="match status" value="1"/>
</dbReference>
<dbReference type="EMBL" id="BTFW01000001">
    <property type="protein sequence ID" value="GMM60676.1"/>
    <property type="molecule type" value="Genomic_DNA"/>
</dbReference>
<keyword evidence="1" id="KW-1133">Transmembrane helix</keyword>
<dbReference type="Gene3D" id="3.30.70.270">
    <property type="match status" value="1"/>
</dbReference>
<dbReference type="Gene3D" id="3.20.20.450">
    <property type="entry name" value="EAL domain"/>
    <property type="match status" value="1"/>
</dbReference>
<dbReference type="InterPro" id="IPR043128">
    <property type="entry name" value="Rev_trsase/Diguanyl_cyclase"/>
</dbReference>
<feature type="domain" description="EAL" evidence="2">
    <location>
        <begin position="376"/>
        <end position="636"/>
    </location>
</feature>
<organism evidence="4 5">
    <name type="scientific">Novosphingobium pituita</name>
    <dbReference type="NCBI Taxonomy" id="3056842"/>
    <lineage>
        <taxon>Bacteria</taxon>
        <taxon>Pseudomonadati</taxon>
        <taxon>Pseudomonadota</taxon>
        <taxon>Alphaproteobacteria</taxon>
        <taxon>Sphingomonadales</taxon>
        <taxon>Sphingomonadaceae</taxon>
        <taxon>Novosphingobium</taxon>
    </lineage>
</organism>
<evidence type="ECO:0000259" key="3">
    <source>
        <dbReference type="PROSITE" id="PS50887"/>
    </source>
</evidence>
<protein>
    <submittedName>
        <fullName evidence="4">EAL domain-containing protein</fullName>
    </submittedName>
</protein>
<dbReference type="CDD" id="cd01949">
    <property type="entry name" value="GGDEF"/>
    <property type="match status" value="1"/>
</dbReference>
<name>A0ABQ6P785_9SPHN</name>
<dbReference type="PANTHER" id="PTHR33121:SF79">
    <property type="entry name" value="CYCLIC DI-GMP PHOSPHODIESTERASE PDED-RELATED"/>
    <property type="match status" value="1"/>
</dbReference>
<dbReference type="SMART" id="SM00052">
    <property type="entry name" value="EAL"/>
    <property type="match status" value="1"/>
</dbReference>
<comment type="caution">
    <text evidence="4">The sequence shown here is derived from an EMBL/GenBank/DDBJ whole genome shotgun (WGS) entry which is preliminary data.</text>
</comment>
<feature type="domain" description="GGDEF" evidence="3">
    <location>
        <begin position="237"/>
        <end position="367"/>
    </location>
</feature>